<dbReference type="PROSITE" id="PS00083">
    <property type="entry name" value="INTRADIOL_DIOXYGENAS"/>
    <property type="match status" value="1"/>
</dbReference>
<accession>A0A9E3H3R4</accession>
<gene>
    <name evidence="8" type="ORF">KME28_01385</name>
</gene>
<dbReference type="InterPro" id="IPR007535">
    <property type="entry name" value="Catechol_dOase_N"/>
</dbReference>
<reference evidence="8" key="2">
    <citation type="journal article" date="2022" name="Microbiol. Resour. Announc.">
        <title>Metagenome Sequencing to Explore Phylogenomics of Terrestrial Cyanobacteria.</title>
        <authorList>
            <person name="Ward R.D."/>
            <person name="Stajich J.E."/>
            <person name="Johansen J.R."/>
            <person name="Huntemann M."/>
            <person name="Clum A."/>
            <person name="Foster B."/>
            <person name="Foster B."/>
            <person name="Roux S."/>
            <person name="Palaniappan K."/>
            <person name="Varghese N."/>
            <person name="Mukherjee S."/>
            <person name="Reddy T.B.K."/>
            <person name="Daum C."/>
            <person name="Copeland A."/>
            <person name="Chen I.A."/>
            <person name="Ivanova N.N."/>
            <person name="Kyrpides N.C."/>
            <person name="Shapiro N."/>
            <person name="Eloe-Fadrosh E.A."/>
            <person name="Pietrasiak N."/>
        </authorList>
    </citation>
    <scope>NUCLEOTIDE SEQUENCE</scope>
    <source>
        <strain evidence="8">HA4357-MV3</strain>
    </source>
</reference>
<keyword evidence="4" id="KW-0223">Dioxygenase</keyword>
<comment type="caution">
    <text evidence="8">The sequence shown here is derived from an EMBL/GenBank/DDBJ whole genome shotgun (WGS) entry which is preliminary data.</text>
</comment>
<evidence type="ECO:0000256" key="1">
    <source>
        <dbReference type="ARBA" id="ARBA00001965"/>
    </source>
</evidence>
<evidence type="ECO:0000256" key="4">
    <source>
        <dbReference type="ARBA" id="ARBA00022964"/>
    </source>
</evidence>
<dbReference type="PANTHER" id="PTHR33711">
    <property type="entry name" value="DIOXYGENASE, PUTATIVE (AFU_ORTHOLOGUE AFUA_2G02910)-RELATED"/>
    <property type="match status" value="1"/>
</dbReference>
<reference evidence="8" key="1">
    <citation type="submission" date="2021-05" db="EMBL/GenBank/DDBJ databases">
        <authorList>
            <person name="Pietrasiak N."/>
            <person name="Ward R."/>
            <person name="Stajich J.E."/>
            <person name="Kurbessoian T."/>
        </authorList>
    </citation>
    <scope>NUCLEOTIDE SEQUENCE</scope>
    <source>
        <strain evidence="8">HA4357-MV3</strain>
    </source>
</reference>
<dbReference type="PANTHER" id="PTHR33711:SF7">
    <property type="entry name" value="INTRADIOL RING-CLEAVAGE DIOXYGENASES DOMAIN-CONTAINING PROTEIN-RELATED"/>
    <property type="match status" value="1"/>
</dbReference>
<dbReference type="GO" id="GO:0009712">
    <property type="term" value="P:catechol-containing compound metabolic process"/>
    <property type="evidence" value="ECO:0007669"/>
    <property type="project" value="InterPro"/>
</dbReference>
<evidence type="ECO:0000256" key="2">
    <source>
        <dbReference type="ARBA" id="ARBA00007825"/>
    </source>
</evidence>
<dbReference type="GO" id="GO:0018576">
    <property type="term" value="F:catechol 1,2-dioxygenase activity"/>
    <property type="evidence" value="ECO:0007669"/>
    <property type="project" value="InterPro"/>
</dbReference>
<dbReference type="Proteomes" id="UP000813215">
    <property type="component" value="Unassembled WGS sequence"/>
</dbReference>
<dbReference type="Pfam" id="PF00775">
    <property type="entry name" value="Dioxygenase_C"/>
    <property type="match status" value="1"/>
</dbReference>
<name>A0A9E3H3R4_9NOST</name>
<evidence type="ECO:0000256" key="3">
    <source>
        <dbReference type="ARBA" id="ARBA00022723"/>
    </source>
</evidence>
<dbReference type="InterPro" id="IPR000627">
    <property type="entry name" value="Intradiol_dOase_C"/>
</dbReference>
<evidence type="ECO:0000256" key="5">
    <source>
        <dbReference type="ARBA" id="ARBA00023002"/>
    </source>
</evidence>
<protein>
    <submittedName>
        <fullName evidence="8">Hydroxyquinol 1,2-dioxygenase</fullName>
    </submittedName>
</protein>
<evidence type="ECO:0000259" key="7">
    <source>
        <dbReference type="PROSITE" id="PS00083"/>
    </source>
</evidence>
<dbReference type="GO" id="GO:0008199">
    <property type="term" value="F:ferric iron binding"/>
    <property type="evidence" value="ECO:0007669"/>
    <property type="project" value="InterPro"/>
</dbReference>
<evidence type="ECO:0000256" key="6">
    <source>
        <dbReference type="ARBA" id="ARBA00023004"/>
    </source>
</evidence>
<evidence type="ECO:0000313" key="8">
    <source>
        <dbReference type="EMBL" id="MBW4430443.1"/>
    </source>
</evidence>
<dbReference type="EMBL" id="JAHHHW010000012">
    <property type="protein sequence ID" value="MBW4430443.1"/>
    <property type="molecule type" value="Genomic_DNA"/>
</dbReference>
<evidence type="ECO:0000313" key="9">
    <source>
        <dbReference type="Proteomes" id="UP000813215"/>
    </source>
</evidence>
<dbReference type="InterPro" id="IPR015889">
    <property type="entry name" value="Intradiol_dOase_core"/>
</dbReference>
<organism evidence="8 9">
    <name type="scientific">Pelatocladus maniniholoensis HA4357-MV3</name>
    <dbReference type="NCBI Taxonomy" id="1117104"/>
    <lineage>
        <taxon>Bacteria</taxon>
        <taxon>Bacillati</taxon>
        <taxon>Cyanobacteriota</taxon>
        <taxon>Cyanophyceae</taxon>
        <taxon>Nostocales</taxon>
        <taxon>Nostocaceae</taxon>
        <taxon>Pelatocladus</taxon>
    </lineage>
</organism>
<dbReference type="Pfam" id="PF04444">
    <property type="entry name" value="Dioxygenase_N"/>
    <property type="match status" value="1"/>
</dbReference>
<feature type="domain" description="Intradiol ring-cleavage dioxygenases" evidence="7">
    <location>
        <begin position="131"/>
        <end position="159"/>
    </location>
</feature>
<dbReference type="AlphaFoldDB" id="A0A9E3H3R4"/>
<sequence length="303" mass="33845">MQNITLDNITQAVINHGDGGKSHPRLYEIYRSLVTHLHAFVREVNLTEQELQMGRGFLNRASHHTQEIPNGEIHMLTDLLGISELVELLHDTERGTATESNLEGPMYIPDVPERQMGNCLGVDHEGDPLLLSGCVLDVNGQPIPNTLIEVWQSNSQGLYDIQDSSQPQGNFRGCFRTQADGKYELETVVPQGYNIPASGPCGEVLRLLGRHTWRAAHIHFQLSAAGYSSLITQIFIDGDAHIDSDTTFSVKSAIVKLQKHERPEELFAHNQNKPFYTTEFNFVLQPTVCEASRVEHLALITSQ</sequence>
<dbReference type="SUPFAM" id="SSF49482">
    <property type="entry name" value="Aromatic compound dioxygenase"/>
    <property type="match status" value="1"/>
</dbReference>
<comment type="similarity">
    <text evidence="2">Belongs to the intradiol ring-cleavage dioxygenase family.</text>
</comment>
<dbReference type="Gene3D" id="2.60.130.10">
    <property type="entry name" value="Aromatic compound dioxygenase"/>
    <property type="match status" value="1"/>
</dbReference>
<keyword evidence="5" id="KW-0560">Oxidoreductase</keyword>
<keyword evidence="3" id="KW-0479">Metal-binding</keyword>
<dbReference type="InterPro" id="IPR050770">
    <property type="entry name" value="Intradiol_RC_Dioxygenase"/>
</dbReference>
<proteinExistence type="inferred from homology"/>
<keyword evidence="6" id="KW-0408">Iron</keyword>
<comment type="cofactor">
    <cofactor evidence="1">
        <name>Fe(3+)</name>
        <dbReference type="ChEBI" id="CHEBI:29034"/>
    </cofactor>
</comment>